<dbReference type="InterPro" id="IPR009057">
    <property type="entry name" value="Homeodomain-like_sf"/>
</dbReference>
<sequence length="154" mass="17796">MNKKYSVCLTPDERLFLEGICRKGMHKSRKIRRAQVLLKSDACLTDEVIASEVNISIPTIERIRKRFCLEELTSALEEKPRSGPPPKVDLRLETEVVALVCSSPPNGYDRWTYELLKREADQKCSKKLSKSTLRSILKKHHLKPWKKRCGAFRT</sequence>
<dbReference type="EMBL" id="MT631536">
    <property type="protein sequence ID" value="QNO53284.1"/>
    <property type="molecule type" value="Genomic_DNA"/>
</dbReference>
<evidence type="ECO:0000313" key="1">
    <source>
        <dbReference type="EMBL" id="QNO53284.1"/>
    </source>
</evidence>
<evidence type="ECO:0008006" key="2">
    <source>
        <dbReference type="Google" id="ProtNLM"/>
    </source>
</evidence>
<accession>A0A7G9YZ50</accession>
<dbReference type="AlphaFoldDB" id="A0A7G9YZ50"/>
<name>A0A7G9YZ50_9EURY</name>
<organism evidence="1">
    <name type="scientific">Candidatus Methanophagaceae archaeon ANME-1 ERB6</name>
    <dbReference type="NCBI Taxonomy" id="2759912"/>
    <lineage>
        <taxon>Archaea</taxon>
        <taxon>Methanobacteriati</taxon>
        <taxon>Methanobacteriota</taxon>
        <taxon>Stenosarchaea group</taxon>
        <taxon>Methanomicrobia</taxon>
        <taxon>Candidatus Methanophagales</taxon>
        <taxon>Candidatus Methanophagaceae</taxon>
    </lineage>
</organism>
<gene>
    <name evidence="1" type="ORF">OJOIIACA_00008</name>
</gene>
<dbReference type="Pfam" id="PF13565">
    <property type="entry name" value="HTH_32"/>
    <property type="match status" value="1"/>
</dbReference>
<protein>
    <recommendedName>
        <fullName evidence="2">Transposase</fullName>
    </recommendedName>
</protein>
<dbReference type="SUPFAM" id="SSF46689">
    <property type="entry name" value="Homeodomain-like"/>
    <property type="match status" value="1"/>
</dbReference>
<proteinExistence type="predicted"/>
<reference evidence="1" key="1">
    <citation type="submission" date="2020-06" db="EMBL/GenBank/DDBJ databases">
        <title>Unique genomic features of the anaerobic methanotrophic archaea.</title>
        <authorList>
            <person name="Chadwick G.L."/>
            <person name="Skennerton C.T."/>
            <person name="Laso-Perez R."/>
            <person name="Leu A.O."/>
            <person name="Speth D.R."/>
            <person name="Yu H."/>
            <person name="Morgan-Lang C."/>
            <person name="Hatzenpichler R."/>
            <person name="Goudeau D."/>
            <person name="Malmstrom R."/>
            <person name="Brazelton W.J."/>
            <person name="Woyke T."/>
            <person name="Hallam S.J."/>
            <person name="Tyson G.W."/>
            <person name="Wegener G."/>
            <person name="Boetius A."/>
            <person name="Orphan V."/>
        </authorList>
    </citation>
    <scope>NUCLEOTIDE SEQUENCE</scope>
</reference>